<dbReference type="InterPro" id="IPR041929">
    <property type="entry name" value="Tetrathionate-R_A_N"/>
</dbReference>
<dbReference type="SUPFAM" id="SSF50692">
    <property type="entry name" value="ADC-like"/>
    <property type="match status" value="1"/>
</dbReference>
<dbReference type="AlphaFoldDB" id="A0A140ICT7"/>
<dbReference type="Pfam" id="PF01568">
    <property type="entry name" value="Molydop_binding"/>
    <property type="match status" value="1"/>
</dbReference>
<dbReference type="GO" id="GO:0016491">
    <property type="term" value="F:oxidoreductase activity"/>
    <property type="evidence" value="ECO:0007669"/>
    <property type="project" value="UniProtKB-KW"/>
</dbReference>
<dbReference type="InterPro" id="IPR050612">
    <property type="entry name" value="Prok_Mopterin_Oxidored"/>
</dbReference>
<evidence type="ECO:0000256" key="7">
    <source>
        <dbReference type="ARBA" id="ARBA00023004"/>
    </source>
</evidence>
<dbReference type="Proteomes" id="UP000036902">
    <property type="component" value="Chromosome"/>
</dbReference>
<dbReference type="GO" id="GO:0043546">
    <property type="term" value="F:molybdopterin cofactor binding"/>
    <property type="evidence" value="ECO:0007669"/>
    <property type="project" value="InterPro"/>
</dbReference>
<keyword evidence="2" id="KW-0004">4Fe-4S</keyword>
<dbReference type="EMBL" id="CP014646">
    <property type="protein sequence ID" value="AMO35562.1"/>
    <property type="molecule type" value="Genomic_DNA"/>
</dbReference>
<dbReference type="SMART" id="SM00926">
    <property type="entry name" value="Molybdop_Fe4S4"/>
    <property type="match status" value="1"/>
</dbReference>
<dbReference type="Gene3D" id="3.40.228.10">
    <property type="entry name" value="Dimethylsulfoxide Reductase, domain 2"/>
    <property type="match status" value="1"/>
</dbReference>
<dbReference type="SUPFAM" id="SSF53706">
    <property type="entry name" value="Formate dehydrogenase/DMSO reductase, domains 1-3"/>
    <property type="match status" value="1"/>
</dbReference>
<evidence type="ECO:0000256" key="1">
    <source>
        <dbReference type="ARBA" id="ARBA00010312"/>
    </source>
</evidence>
<evidence type="ECO:0000256" key="2">
    <source>
        <dbReference type="ARBA" id="ARBA00022485"/>
    </source>
</evidence>
<dbReference type="CDD" id="cd02758">
    <property type="entry name" value="MopB_Tetrathionate-Ra"/>
    <property type="match status" value="1"/>
</dbReference>
<dbReference type="Gene3D" id="2.40.40.20">
    <property type="match status" value="1"/>
</dbReference>
<dbReference type="PROSITE" id="PS51669">
    <property type="entry name" value="4FE4S_MOW_BIS_MGD"/>
    <property type="match status" value="1"/>
</dbReference>
<dbReference type="CDD" id="cd02780">
    <property type="entry name" value="MopB_CT_Tetrathionate_Arsenate-R"/>
    <property type="match status" value="1"/>
</dbReference>
<evidence type="ECO:0000313" key="11">
    <source>
        <dbReference type="EMBL" id="AMO35562.1"/>
    </source>
</evidence>
<dbReference type="InterPro" id="IPR006963">
    <property type="entry name" value="Mopterin_OxRdtase_4Fe-4S_dom"/>
</dbReference>
<dbReference type="InterPro" id="IPR006656">
    <property type="entry name" value="Mopterin_OxRdtase"/>
</dbReference>
<accession>A0A140ICT7</accession>
<organism evidence="11 12">
    <name type="scientific">Thauera humireducens</name>
    <dbReference type="NCBI Taxonomy" id="1134435"/>
    <lineage>
        <taxon>Bacteria</taxon>
        <taxon>Pseudomonadati</taxon>
        <taxon>Pseudomonadota</taxon>
        <taxon>Betaproteobacteria</taxon>
        <taxon>Rhodocyclales</taxon>
        <taxon>Zoogloeaceae</taxon>
        <taxon>Thauera</taxon>
    </lineage>
</organism>
<dbReference type="PANTHER" id="PTHR43742">
    <property type="entry name" value="TRIMETHYLAMINE-N-OXIDE REDUCTASE"/>
    <property type="match status" value="1"/>
</dbReference>
<keyword evidence="7" id="KW-0408">Iron</keyword>
<dbReference type="InterPro" id="IPR006657">
    <property type="entry name" value="MoPterin_dinucl-bd_dom"/>
</dbReference>
<reference evidence="12" key="1">
    <citation type="submission" date="2016-03" db="EMBL/GenBank/DDBJ databases">
        <authorList>
            <person name="Ma C."/>
            <person name="Zhou S."/>
            <person name="Yang G."/>
        </authorList>
    </citation>
    <scope>NUCLEOTIDE SEQUENCE [LARGE SCALE GENOMIC DNA]</scope>
    <source>
        <strain evidence="12">SgZ-1</strain>
    </source>
</reference>
<name>A0A140ICT7_9RHOO</name>
<dbReference type="STRING" id="1134435.AC731_000475"/>
<feature type="region of interest" description="Disordered" evidence="9">
    <location>
        <begin position="978"/>
        <end position="1001"/>
    </location>
</feature>
<dbReference type="PANTHER" id="PTHR43742:SF9">
    <property type="entry name" value="TETRATHIONATE REDUCTASE SUBUNIT A"/>
    <property type="match status" value="1"/>
</dbReference>
<evidence type="ECO:0000256" key="6">
    <source>
        <dbReference type="ARBA" id="ARBA00023002"/>
    </source>
</evidence>
<dbReference type="GO" id="GO:0046872">
    <property type="term" value="F:metal ion binding"/>
    <property type="evidence" value="ECO:0007669"/>
    <property type="project" value="UniProtKB-KW"/>
</dbReference>
<dbReference type="InterPro" id="IPR009010">
    <property type="entry name" value="Asp_de-COase-like_dom_sf"/>
</dbReference>
<keyword evidence="5" id="KW-0732">Signal</keyword>
<evidence type="ECO:0000256" key="5">
    <source>
        <dbReference type="ARBA" id="ARBA00022729"/>
    </source>
</evidence>
<dbReference type="GO" id="GO:0051539">
    <property type="term" value="F:4 iron, 4 sulfur cluster binding"/>
    <property type="evidence" value="ECO:0007669"/>
    <property type="project" value="UniProtKB-KW"/>
</dbReference>
<feature type="domain" description="4Fe-4S Mo/W bis-MGD-type" evidence="10">
    <location>
        <begin position="70"/>
        <end position="156"/>
    </location>
</feature>
<proteinExistence type="inferred from homology"/>
<dbReference type="Pfam" id="PF00384">
    <property type="entry name" value="Molybdopterin"/>
    <property type="match status" value="1"/>
</dbReference>
<keyword evidence="12" id="KW-1185">Reference proteome</keyword>
<feature type="compositionally biased region" description="Basic and acidic residues" evidence="9">
    <location>
        <begin position="978"/>
        <end position="990"/>
    </location>
</feature>
<keyword evidence="3" id="KW-0500">Molybdenum</keyword>
<keyword evidence="8" id="KW-0411">Iron-sulfur</keyword>
<gene>
    <name evidence="11" type="ORF">AC731_000475</name>
</gene>
<evidence type="ECO:0000313" key="12">
    <source>
        <dbReference type="Proteomes" id="UP000036902"/>
    </source>
</evidence>
<evidence type="ECO:0000256" key="8">
    <source>
        <dbReference type="ARBA" id="ARBA00023014"/>
    </source>
</evidence>
<dbReference type="KEGG" id="thu:AC731_000475"/>
<evidence type="ECO:0000256" key="4">
    <source>
        <dbReference type="ARBA" id="ARBA00022723"/>
    </source>
</evidence>
<dbReference type="Gene3D" id="3.30.200.210">
    <property type="match status" value="1"/>
</dbReference>
<evidence type="ECO:0000259" key="10">
    <source>
        <dbReference type="PROSITE" id="PS51669"/>
    </source>
</evidence>
<dbReference type="InterPro" id="IPR037946">
    <property type="entry name" value="MopB_CT_Tetrathionate"/>
</dbReference>
<evidence type="ECO:0000256" key="9">
    <source>
        <dbReference type="SAM" id="MobiDB-lite"/>
    </source>
</evidence>
<dbReference type="Gene3D" id="3.40.50.740">
    <property type="match status" value="1"/>
</dbReference>
<keyword evidence="6" id="KW-0560">Oxidoreductase</keyword>
<comment type="similarity">
    <text evidence="1">Belongs to the prokaryotic molybdopterin-containing oxidoreductase family.</text>
</comment>
<sequence>MKIERREIIAAGGLAAVAAGFSQTLGRMVANFTGPEEEKIAEGRHIHGRSAAPEYTVDPVTGELTPNPDQQVSYTACLGCTTLCGVRVRVDKPTGNIIRVSGNPYSPLSTDPHLPMKASVKESLIALSRFQDKGLAGRSTACGRGNAAMDQMNSPFRVLTPLKRVGPRNSGQWQPISFEQLVKEVVEGGDLFGEGHVEGLAALRDLKTPIDADAPELGPRVNQVGVLTSVNDGREAFSRRFWNKAYGTLNHVGHGSYCGGAYRSGSGALFGDLKAMPHAKPDLSNAEFVLFIGTAPGNAGNPFKITGAKLAKGRIEGTLDYVVIDPVLNNSNNLAAGDRGRWVPIRPGTDGALVMGMMRWMFDNDRVNTAYLAHPNQKAAEAGGEPSFTNASWLVIVQDGHPRQGRFLRGSDIGMTVAEAERYKDADPYLVLGADGQPVPAGTATGPAPLEANGATVMLGDRPVLLKTAFELLRESARTQTIAEYAAICGIPEEIIVGLADEFTRHGRKASAVAHGGMMAGNGFYNAYAVVTLNALIGNLNYKGGFVINGGGFKDAGAGPRYDLDGFPGQIKPSGTPLGRNVAYERSAEFARRKAEGKAYPARDAWFPNAPGLGTEWFTGALRGYPYNLKALILWSCNPMYGITGIRPLIEAGLADPKQLPLIISVDPLINESNTFADYIVPDSIMYESWGWAASWNGVPTKASTARWPVVEPKAAKAADGQPVGMETFYIALAKAMGLPGFGPEGLADMDGNRLPLERPEDWYLRGGANVAFAGKAPVGDASDEDLALSGVERIRPALESVLKPEEWRKVAFLFTRGGRYQPAGEAQDPERPDWQVHRFTKPLWLWNDNIGGSRNTLTGKRFTGCATWQPPAFFDGTPVRALHTEADWPLQIVSYKSPLQNSYSIATRITGLHPDNPVIVHPDDAARLGLQTGDSARIRTPGGAAECTVIVHEGVMRGVMAIEHGYGHRELGARAHRIGDQSQPDRPDLRTGINLNDLGLSDPTRNNEGVWVDAISGTAVRQGIPARLERV</sequence>
<keyword evidence="4" id="KW-0479">Metal-binding</keyword>
<evidence type="ECO:0000256" key="3">
    <source>
        <dbReference type="ARBA" id="ARBA00022505"/>
    </source>
</evidence>
<protein>
    <submittedName>
        <fullName evidence="11">Tetrathionate reductase subunit A</fullName>
    </submittedName>
</protein>
<dbReference type="RefSeq" id="WP_048708631.1">
    <property type="nucleotide sequence ID" value="NZ_CP014646.1"/>
</dbReference>